<feature type="compositionally biased region" description="Low complexity" evidence="3">
    <location>
        <begin position="412"/>
        <end position="427"/>
    </location>
</feature>
<feature type="compositionally biased region" description="Basic and acidic residues" evidence="3">
    <location>
        <begin position="1"/>
        <end position="12"/>
    </location>
</feature>
<feature type="compositionally biased region" description="Low complexity" evidence="3">
    <location>
        <begin position="351"/>
        <end position="372"/>
    </location>
</feature>
<dbReference type="Pfam" id="PF04677">
    <property type="entry name" value="CwfJ_C_1"/>
    <property type="match status" value="1"/>
</dbReference>
<evidence type="ECO:0000256" key="1">
    <source>
        <dbReference type="ARBA" id="ARBA00006795"/>
    </source>
</evidence>
<feature type="compositionally biased region" description="Basic and acidic residues" evidence="3">
    <location>
        <begin position="177"/>
        <end position="189"/>
    </location>
</feature>
<feature type="compositionally biased region" description="Polar residues" evidence="3">
    <location>
        <begin position="2209"/>
        <end position="2225"/>
    </location>
</feature>
<feature type="compositionally biased region" description="Basic and acidic residues" evidence="3">
    <location>
        <begin position="958"/>
        <end position="969"/>
    </location>
</feature>
<dbReference type="SUPFAM" id="SSF54197">
    <property type="entry name" value="HIT-like"/>
    <property type="match status" value="1"/>
</dbReference>
<feature type="compositionally biased region" description="Low complexity" evidence="3">
    <location>
        <begin position="1506"/>
        <end position="1517"/>
    </location>
</feature>
<feature type="compositionally biased region" description="Low complexity" evidence="3">
    <location>
        <begin position="944"/>
        <end position="957"/>
    </location>
</feature>
<evidence type="ECO:0000259" key="4">
    <source>
        <dbReference type="Pfam" id="PF04676"/>
    </source>
</evidence>
<reference evidence="6 7" key="1">
    <citation type="submission" date="2021-12" db="EMBL/GenBank/DDBJ databases">
        <title>High titer production of polyol ester of fatty acids by Rhodotorula paludigena BS15 towards product separation-free biomass refinery.</title>
        <authorList>
            <person name="Mano J."/>
            <person name="Ono H."/>
            <person name="Tanaka T."/>
            <person name="Naito K."/>
            <person name="Sushida H."/>
            <person name="Ike M."/>
            <person name="Tokuyasu K."/>
            <person name="Kitaoka M."/>
        </authorList>
    </citation>
    <scope>NUCLEOTIDE SEQUENCE [LARGE SCALE GENOMIC DNA]</scope>
    <source>
        <strain evidence="6 7">BS15</strain>
    </source>
</reference>
<feature type="region of interest" description="Disordered" evidence="3">
    <location>
        <begin position="1706"/>
        <end position="1763"/>
    </location>
</feature>
<proteinExistence type="inferred from homology"/>
<feature type="region of interest" description="Disordered" evidence="3">
    <location>
        <begin position="515"/>
        <end position="550"/>
    </location>
</feature>
<feature type="compositionally biased region" description="Gly residues" evidence="3">
    <location>
        <begin position="982"/>
        <end position="992"/>
    </location>
</feature>
<feature type="compositionally biased region" description="Basic and acidic residues" evidence="3">
    <location>
        <begin position="516"/>
        <end position="525"/>
    </location>
</feature>
<feature type="compositionally biased region" description="Pro residues" evidence="3">
    <location>
        <begin position="1393"/>
        <end position="1402"/>
    </location>
</feature>
<dbReference type="Proteomes" id="UP001342314">
    <property type="component" value="Unassembled WGS sequence"/>
</dbReference>
<dbReference type="InterPro" id="IPR006768">
    <property type="entry name" value="Cwf19-like_C_dom-1"/>
</dbReference>
<dbReference type="InterPro" id="IPR040194">
    <property type="entry name" value="Cwf19-like"/>
</dbReference>
<organism evidence="6 7">
    <name type="scientific">Rhodotorula paludigena</name>
    <dbReference type="NCBI Taxonomy" id="86838"/>
    <lineage>
        <taxon>Eukaryota</taxon>
        <taxon>Fungi</taxon>
        <taxon>Dikarya</taxon>
        <taxon>Basidiomycota</taxon>
        <taxon>Pucciniomycotina</taxon>
        <taxon>Microbotryomycetes</taxon>
        <taxon>Sporidiobolales</taxon>
        <taxon>Sporidiobolaceae</taxon>
        <taxon>Rhodotorula</taxon>
    </lineage>
</organism>
<feature type="domain" description="Cwf19-like C-terminal" evidence="5">
    <location>
        <begin position="623"/>
        <end position="748"/>
    </location>
</feature>
<feature type="region of interest" description="Disordered" evidence="3">
    <location>
        <begin position="1618"/>
        <end position="1653"/>
    </location>
</feature>
<protein>
    <submittedName>
        <fullName evidence="6">Uncharacterized protein</fullName>
    </submittedName>
</protein>
<evidence type="ECO:0000313" key="7">
    <source>
        <dbReference type="Proteomes" id="UP001342314"/>
    </source>
</evidence>
<feature type="compositionally biased region" description="Basic and acidic residues" evidence="3">
    <location>
        <begin position="1380"/>
        <end position="1389"/>
    </location>
</feature>
<feature type="coiled-coil region" evidence="2">
    <location>
        <begin position="1893"/>
        <end position="2007"/>
    </location>
</feature>
<dbReference type="PANTHER" id="PTHR12072:SF5">
    <property type="entry name" value="CWF19-LIKE PROTEIN 2"/>
    <property type="match status" value="1"/>
</dbReference>
<feature type="compositionally biased region" description="Low complexity" evidence="3">
    <location>
        <begin position="100"/>
        <end position="113"/>
    </location>
</feature>
<feature type="compositionally biased region" description="Polar residues" evidence="3">
    <location>
        <begin position="1266"/>
        <end position="1280"/>
    </location>
</feature>
<evidence type="ECO:0000313" key="6">
    <source>
        <dbReference type="EMBL" id="GJN94250.1"/>
    </source>
</evidence>
<dbReference type="GO" id="GO:0071014">
    <property type="term" value="C:post-mRNA release spliceosomal complex"/>
    <property type="evidence" value="ECO:0007669"/>
    <property type="project" value="TreeGrafter"/>
</dbReference>
<dbReference type="EMBL" id="BQKY01000016">
    <property type="protein sequence ID" value="GJN94250.1"/>
    <property type="molecule type" value="Genomic_DNA"/>
</dbReference>
<feature type="region of interest" description="Disordered" evidence="3">
    <location>
        <begin position="913"/>
        <end position="1024"/>
    </location>
</feature>
<keyword evidence="7" id="KW-1185">Reference proteome</keyword>
<feature type="compositionally biased region" description="Gly residues" evidence="3">
    <location>
        <begin position="143"/>
        <end position="159"/>
    </location>
</feature>
<evidence type="ECO:0000256" key="2">
    <source>
        <dbReference type="SAM" id="Coils"/>
    </source>
</evidence>
<feature type="compositionally biased region" description="Low complexity" evidence="3">
    <location>
        <begin position="212"/>
        <end position="241"/>
    </location>
</feature>
<feature type="compositionally biased region" description="Basic and acidic residues" evidence="3">
    <location>
        <begin position="279"/>
        <end position="298"/>
    </location>
</feature>
<accession>A0AAV5GNU5</accession>
<feature type="domain" description="Cwf19-like protein C-terminal" evidence="4">
    <location>
        <begin position="757"/>
        <end position="876"/>
    </location>
</feature>
<evidence type="ECO:0000256" key="3">
    <source>
        <dbReference type="SAM" id="MobiDB-lite"/>
    </source>
</evidence>
<comment type="caution">
    <text evidence="6">The sequence shown here is derived from an EMBL/GenBank/DDBJ whole genome shotgun (WGS) entry which is preliminary data.</text>
</comment>
<feature type="region of interest" description="Disordered" evidence="3">
    <location>
        <begin position="2196"/>
        <end position="2225"/>
    </location>
</feature>
<feature type="compositionally biased region" description="Acidic residues" evidence="3">
    <location>
        <begin position="1481"/>
        <end position="1494"/>
    </location>
</feature>
<sequence>MGSHSRSDDRSSHSKHARSSSRRDDDSSSRSHKRHRSSRDDDDGSRRDRKHSSRSEGKRTRSRSRSRDRHRSSRDKRDRRDVDAADNNNDDDEWEEKAPEGAAAPPAQGQRPPVDSVGTFEIGSMPTAQALRRLEQENLTDGYGEGDVGGSSSRGGGLFGLPQTGQDDADLFGSLGTERKRREPKEKVDPTNMMGQSSRELNKAYWQGTPNPASTSSAAAAASSSAAPASGSPAPGSTGSAWRMTKLKRTYEAAEEEGRPVEEVALERYGSLADFEEAKEERRVLDERSGRRQSRRESGYGAATDARTPTGMAADGGGRRFVFTETGTEGASASGSRPSSRQGFRRPGEAPPSIARSSSASSIVNAAAAGGSTSRPSTPIPSVFTPPVARRAPSQLAQSATLVDPDPTSTGAAVSAVASASSASASARPVLTQSELNKLQARVLKARLMDSDEAGALEQEYERERRRAEEAGPAVRDHEGMEQTLGGSRTQGQDVQVLPTMDGRGRLYDVGVGTEVADKHEEERKAKGRRGKKEPNFQSHDPKTGEVLRNQADDDALSLGDLVRQERFGGGATDQRALDSEFANRIATDARFSTDLDYIDENAEKLARKKMKSEAMKRQFAINDYARTKKALDSCTLCYSDEGDPPKAPVVALGTRTYLALMENEELVPGHCRIVPVQHYLSCLEIDEEEGWDEIKNFMKTLMQMFANDDKGVVFFETITSHKGQRHSYIEAIPVPFDLFDQLPIYFSEAISTSESEWAQHKKLITFTPARPFRRSLVPNLPYFAVQFDYKGEKGFGHIIEGVDDAPDRDLDGEEIRGEFGEKGGGEFPRYFAQEIIGNLLSLEPRKWRKPRRLDRRDQAQRVADFRKRYDRFDWTKMLAGGGGSATAGGSGRRLHTPPEVCLCMPKRSHGVDTAPSSSLRCSRSFPAPPLPLSPDSSLHRRLSALSSMQQSSLRAARPSEPDRARTGEASEVGRNWANEDGAGGGAHGGGSWWTREDLEQSRAHSAGAARDAGAAGATSGGQPAGALAGAVTSMPFTFSSPAGTSVSLAGLAQPSSAGLHLAPGRYSYADAYAVPPSAYLSPAFHPFSPPLASPVPVAATTPTSPSPHHLGFYMNGSEYAASDPAAGPTAGARPTPPSSAFVPPAGVVHPVVLSWAGGSEPGTVRVQNEATTLRLSQAEKDKIRGEALLRKRPSQAVEIKRPPPRPGANAHTSATPTVAAGDAGALASSATASSADPPASLAHASAPSISSPTFTFSAAVADFTPRSSATTSVPPSQSEPSEHVSPPTTPLDCSSGSTCIVAAAESASSVARPSEVASTRLRPLVPYGLSDSESSSVEGSDDEHLSGTQGLPAAAHERSTSPPSEGPVSQDEDDNAASDNKHEIKPEIEPIETPPPSPADPLQPGEINKEDKKASLASELAVKQEDEPTPEPASTPPSSAQLAALAEPYSPVKHRPASAQPTLPHSNDMVEDAREVKQEQEDESIEPESVEEEQPPHKRVRTSEAAGAGSIGSGSSNPFGSFLHANFASSTNKSGAADPVVRPDALVPSSRFSASSALVPSASPWPSFHLDPHMTPPAGPFAAAPFAAAPFPAATPSFNPAAQPFFPGFGPLTRSPVALSTDQHLVPSPFGPPAPSGAHGPTHNSSLSPGAVSVSDVKYQTVVELLEKAQHENGVHRRKLDKYATLHASDVQNFASLKAKHANEIRRLQDERDKEKKAHSDAEKRFEAATRARAQLERDHRQLRDEVQRRKAKSAESEQRRTADELEMRLLVERRQLEAQFAQREPDLKAAADEREEQLRDKFKKQMLAWVDEKAGLEVAITEQAERHKDVLAAVESRIRAVSEKLSQTEAAEQQLRVERTAKETAAATTLAAVQAEVDSKTAEIKARDDSLASLQAEHDALKVEYAAIATRLVETEQHGRPDTAVSQQVRDLRRKLDDQHTSLQCTAAELKEKAKECETLKADRATLQRQNDLVTAQLGFSERKVKDTENKLKESEAAVKQLQNGHSPLAALVDSTNKANESLKREGALLKESLGAMSAVVAEAVEIIVKFEADDRDLSEALGHTLANFDEFAETSEGVIAALREVALDREALAEDANSKLDKLKEHARGKMDEVRAERDKARAALAEEVKARSGVEGLFNVKNAAMNDKLKKAEAAGDELRQRACSNATSLPGLEGVQNNQLEQLVLNLEGQRESERKKLEEANRSTRTAAEQQVANATAENDSLRKTLEKLQAENSELKTMRRGTSALASKPFVSKTAGLFSKTMTTA</sequence>
<comment type="similarity">
    <text evidence="1">Belongs to the CWF19 family.</text>
</comment>
<feature type="coiled-coil region" evidence="2">
    <location>
        <begin position="1826"/>
        <end position="1860"/>
    </location>
</feature>
<dbReference type="InterPro" id="IPR006767">
    <property type="entry name" value="Cwf19-like_C_dom-2"/>
</dbReference>
<keyword evidence="2" id="KW-0175">Coiled coil</keyword>
<feature type="region of interest" description="Disordered" evidence="3">
    <location>
        <begin position="2240"/>
        <end position="2272"/>
    </location>
</feature>
<feature type="compositionally biased region" description="Basic and acidic residues" evidence="3">
    <location>
        <begin position="460"/>
        <end position="481"/>
    </location>
</feature>
<feature type="compositionally biased region" description="Polar residues" evidence="3">
    <location>
        <begin position="395"/>
        <end position="411"/>
    </location>
</feature>
<feature type="compositionally biased region" description="Basic and acidic residues" evidence="3">
    <location>
        <begin position="2196"/>
        <end position="2208"/>
    </location>
</feature>
<dbReference type="PANTHER" id="PTHR12072">
    <property type="entry name" value="CWF19, CELL CYCLE CONTROL PROTEIN"/>
    <property type="match status" value="1"/>
</dbReference>
<dbReference type="GO" id="GO:0000398">
    <property type="term" value="P:mRNA splicing, via spliceosome"/>
    <property type="evidence" value="ECO:0007669"/>
    <property type="project" value="TreeGrafter"/>
</dbReference>
<dbReference type="InterPro" id="IPR036265">
    <property type="entry name" value="HIT-like_sf"/>
</dbReference>
<feature type="region of interest" description="Disordered" evidence="3">
    <location>
        <begin position="1230"/>
        <end position="1249"/>
    </location>
</feature>
<name>A0AAV5GNU5_9BASI</name>
<feature type="region of interest" description="Disordered" evidence="3">
    <location>
        <begin position="1185"/>
        <end position="1216"/>
    </location>
</feature>
<feature type="region of interest" description="Disordered" evidence="3">
    <location>
        <begin position="1"/>
        <end position="434"/>
    </location>
</feature>
<feature type="region of interest" description="Disordered" evidence="3">
    <location>
        <begin position="453"/>
        <end position="491"/>
    </location>
</feature>
<gene>
    <name evidence="6" type="ORF">Rhopal_007324-T1</name>
</gene>
<evidence type="ECO:0000259" key="5">
    <source>
        <dbReference type="Pfam" id="PF04677"/>
    </source>
</evidence>
<feature type="region of interest" description="Disordered" evidence="3">
    <location>
        <begin position="1266"/>
        <end position="1543"/>
    </location>
</feature>
<feature type="compositionally biased region" description="Low complexity" evidence="3">
    <location>
        <begin position="330"/>
        <end position="341"/>
    </location>
</feature>
<dbReference type="Pfam" id="PF04676">
    <property type="entry name" value="CwfJ_C_2"/>
    <property type="match status" value="1"/>
</dbReference>
<feature type="compositionally biased region" description="Basic residues" evidence="3">
    <location>
        <begin position="60"/>
        <end position="74"/>
    </location>
</feature>
<dbReference type="Gene3D" id="3.30.428.10">
    <property type="entry name" value="HIT-like"/>
    <property type="match status" value="1"/>
</dbReference>
<feature type="compositionally biased region" description="Low complexity" evidence="3">
    <location>
        <begin position="1004"/>
        <end position="1018"/>
    </location>
</feature>
<feature type="compositionally biased region" description="Low complexity" evidence="3">
    <location>
        <begin position="1302"/>
        <end position="1319"/>
    </location>
</feature>
<feature type="compositionally biased region" description="Basic and acidic residues" evidence="3">
    <location>
        <begin position="249"/>
        <end position="266"/>
    </location>
</feature>